<dbReference type="SUPFAM" id="SSF90229">
    <property type="entry name" value="CCCH zinc finger"/>
    <property type="match status" value="1"/>
</dbReference>
<sequence>MSRSKPSVDRVEPCAPACEMCEPTLYKTMPCKRHQASGKCRYGPRCRFAHGEHQLRTVEQNCAQGLVTEEAIRAYQERGRQMAAAKKAQRNEAAWSPADSTPCAPPPPPPRATAAAVYTHNPYLSVCGEERAARDGSGLPLWKLPHAHNPYAPLVPDTSMDPVGVNVRVYRGKGKRSLSVTVLQHHNA</sequence>
<comment type="caution">
    <text evidence="7">The sequence shown here is derived from an EMBL/GenBank/DDBJ whole genome shotgun (WGS) entry which is preliminary data.</text>
</comment>
<evidence type="ECO:0000256" key="4">
    <source>
        <dbReference type="PROSITE-ProRule" id="PRU00723"/>
    </source>
</evidence>
<name>S9TI06_9TRYP</name>
<evidence type="ECO:0000256" key="5">
    <source>
        <dbReference type="SAM" id="MobiDB-lite"/>
    </source>
</evidence>
<evidence type="ECO:0000256" key="3">
    <source>
        <dbReference type="ARBA" id="ARBA00022833"/>
    </source>
</evidence>
<dbReference type="InterPro" id="IPR036855">
    <property type="entry name" value="Znf_CCCH_sf"/>
</dbReference>
<organism evidence="7 8">
    <name type="scientific">Strigomonas culicis</name>
    <dbReference type="NCBI Taxonomy" id="28005"/>
    <lineage>
        <taxon>Eukaryota</taxon>
        <taxon>Discoba</taxon>
        <taxon>Euglenozoa</taxon>
        <taxon>Kinetoplastea</taxon>
        <taxon>Metakinetoplastina</taxon>
        <taxon>Trypanosomatida</taxon>
        <taxon>Trypanosomatidae</taxon>
        <taxon>Strigomonadinae</taxon>
        <taxon>Strigomonas</taxon>
    </lineage>
</organism>
<keyword evidence="3 4" id="KW-0862">Zinc</keyword>
<feature type="zinc finger region" description="C3H1-type" evidence="4">
    <location>
        <begin position="25"/>
        <end position="53"/>
    </location>
</feature>
<dbReference type="InterPro" id="IPR000571">
    <property type="entry name" value="Znf_CCCH"/>
</dbReference>
<keyword evidence="2 4" id="KW-0863">Zinc-finger</keyword>
<dbReference type="GO" id="GO:0008270">
    <property type="term" value="F:zinc ion binding"/>
    <property type="evidence" value="ECO:0007669"/>
    <property type="project" value="UniProtKB-KW"/>
</dbReference>
<evidence type="ECO:0000259" key="6">
    <source>
        <dbReference type="PROSITE" id="PS50103"/>
    </source>
</evidence>
<dbReference type="AlphaFoldDB" id="S9TI06"/>
<reference evidence="7 8" key="1">
    <citation type="journal article" date="2013" name="PLoS ONE">
        <title>Predicting the Proteins of Angomonas deanei, Strigomonas culicis and Their Respective Endosymbionts Reveals New Aspects of the Trypanosomatidae Family.</title>
        <authorList>
            <person name="Motta M.C."/>
            <person name="Martins A.C."/>
            <person name="de Souza S.S."/>
            <person name="Catta-Preta C.M."/>
            <person name="Silva R."/>
            <person name="Klein C.C."/>
            <person name="de Almeida L.G."/>
            <person name="de Lima Cunha O."/>
            <person name="Ciapina L.P."/>
            <person name="Brocchi M."/>
            <person name="Colabardini A.C."/>
            <person name="de Araujo Lima B."/>
            <person name="Machado C.R."/>
            <person name="de Almeida Soares C.M."/>
            <person name="Probst C.M."/>
            <person name="de Menezes C.B."/>
            <person name="Thompson C.E."/>
            <person name="Bartholomeu D.C."/>
            <person name="Gradia D.F."/>
            <person name="Pavoni D.P."/>
            <person name="Grisard E.C."/>
            <person name="Fantinatti-Garboggini F."/>
            <person name="Marchini F.K."/>
            <person name="Rodrigues-Luiz G.F."/>
            <person name="Wagner G."/>
            <person name="Goldman G.H."/>
            <person name="Fietto J.L."/>
            <person name="Elias M.C."/>
            <person name="Goldman M.H."/>
            <person name="Sagot M.F."/>
            <person name="Pereira M."/>
            <person name="Stoco P.H."/>
            <person name="de Mendonca-Neto R.P."/>
            <person name="Teixeira S.M."/>
            <person name="Maciel T.E."/>
            <person name="de Oliveira Mendes T.A."/>
            <person name="Urmenyi T.P."/>
            <person name="de Souza W."/>
            <person name="Schenkman S."/>
            <person name="de Vasconcelos A.T."/>
        </authorList>
    </citation>
    <scope>NUCLEOTIDE SEQUENCE [LARGE SCALE GENOMIC DNA]</scope>
</reference>
<proteinExistence type="predicted"/>
<evidence type="ECO:0000256" key="2">
    <source>
        <dbReference type="ARBA" id="ARBA00022771"/>
    </source>
</evidence>
<dbReference type="SMART" id="SM00356">
    <property type="entry name" value="ZnF_C3H1"/>
    <property type="match status" value="1"/>
</dbReference>
<keyword evidence="1 4" id="KW-0479">Metal-binding</keyword>
<feature type="region of interest" description="Disordered" evidence="5">
    <location>
        <begin position="91"/>
        <end position="112"/>
    </location>
</feature>
<feature type="domain" description="C3H1-type" evidence="6">
    <location>
        <begin position="25"/>
        <end position="53"/>
    </location>
</feature>
<dbReference type="EMBL" id="ATMH01010354">
    <property type="protein sequence ID" value="EPY17682.1"/>
    <property type="molecule type" value="Genomic_DNA"/>
</dbReference>
<dbReference type="OrthoDB" id="410307at2759"/>
<protein>
    <recommendedName>
        <fullName evidence="6">C3H1-type domain-containing protein</fullName>
    </recommendedName>
</protein>
<dbReference type="Pfam" id="PF00642">
    <property type="entry name" value="zf-CCCH"/>
    <property type="match status" value="1"/>
</dbReference>
<dbReference type="Gene3D" id="4.10.1000.10">
    <property type="entry name" value="Zinc finger, CCCH-type"/>
    <property type="match status" value="1"/>
</dbReference>
<accession>S9TI06</accession>
<evidence type="ECO:0000313" key="7">
    <source>
        <dbReference type="EMBL" id="EPY17682.1"/>
    </source>
</evidence>
<keyword evidence="8" id="KW-1185">Reference proteome</keyword>
<evidence type="ECO:0000313" key="8">
    <source>
        <dbReference type="Proteomes" id="UP000015354"/>
    </source>
</evidence>
<evidence type="ECO:0000256" key="1">
    <source>
        <dbReference type="ARBA" id="ARBA00022723"/>
    </source>
</evidence>
<gene>
    <name evidence="7" type="ORF">STCU_10463</name>
</gene>
<dbReference type="PROSITE" id="PS50103">
    <property type="entry name" value="ZF_C3H1"/>
    <property type="match status" value="1"/>
</dbReference>
<dbReference type="Proteomes" id="UP000015354">
    <property type="component" value="Unassembled WGS sequence"/>
</dbReference>